<proteinExistence type="predicted"/>
<gene>
    <name evidence="1" type="ORF">H3V53_24385</name>
</gene>
<sequence>MERWDIDRYTRPALVPCEMSPGDGRLTIGSATIVDLSFEGIGGGEVADVVAQLMRPSSDIWVKLGAGACPAWVRALTVQLDALSLIEETDAGIDSVAREAQQAIALCDDVGRRLGAVVGRRVQMYRGVLDLVDRMLASEADDHDATTQAFPFSDEDADADADADEARAPFAGNFALQALHFQISYARRHAPPLIVAWQQVLREVSRHAGGHLATVTTSTTMTRDSTSDRLRDIASLDPVDLETYLLSFAHFVEIAPLRVGRRMTSAQTKGLSEPCSGLALAARAERLLLRALDQLGNNGYSAAALASNAITPLVKGLYIEQYHVTNRFVEILGPLLSRRLKRNLRARLFQYFQEEYGHEAFELATCVALGMREADVRASVPLPLTALYIDAYTVLAQRLPTAFFASIMVTEGLRDQHSPVHEHIASLVENALHAGDVVAKHSETNDELNHPSLSRLFLADVSHVSAQQQRYSLEAALFILEVNMRQLESVAFFYGDQTRLQFHGIRNGRRALEV</sequence>
<keyword evidence="2" id="KW-1185">Reference proteome</keyword>
<dbReference type="Gene3D" id="1.20.910.10">
    <property type="entry name" value="Heme oxygenase-like"/>
    <property type="match status" value="1"/>
</dbReference>
<name>A0ABU8IXH5_9BURK</name>
<protein>
    <submittedName>
        <fullName evidence="1">Iron-containing redox enzyme family protein</fullName>
    </submittedName>
</protein>
<accession>A0ABU8IXH5</accession>
<dbReference type="Proteomes" id="UP001386437">
    <property type="component" value="Unassembled WGS sequence"/>
</dbReference>
<evidence type="ECO:0000313" key="2">
    <source>
        <dbReference type="Proteomes" id="UP001386437"/>
    </source>
</evidence>
<evidence type="ECO:0000313" key="1">
    <source>
        <dbReference type="EMBL" id="MEI6000225.1"/>
    </source>
</evidence>
<dbReference type="SUPFAM" id="SSF48613">
    <property type="entry name" value="Heme oxygenase-like"/>
    <property type="match status" value="1"/>
</dbReference>
<dbReference type="InterPro" id="IPR016084">
    <property type="entry name" value="Haem_Oase-like_multi-hlx"/>
</dbReference>
<dbReference type="RefSeq" id="WP_336600188.1">
    <property type="nucleotide sequence ID" value="NZ_JACFYJ010000046.1"/>
</dbReference>
<reference evidence="1 2" key="1">
    <citation type="journal article" date="2022" name="Arch. Microbiol.">
        <title>Paraburkholderia bengalensis sp. nov. isolated from roots of Oryza sativa, IR64.</title>
        <authorList>
            <person name="Nag P."/>
            <person name="Mondal N."/>
            <person name="Sarkar J."/>
            <person name="Das S."/>
        </authorList>
    </citation>
    <scope>NUCLEOTIDE SEQUENCE [LARGE SCALE GENOMIC DNA]</scope>
    <source>
        <strain evidence="1 2">IR64_4_BI</strain>
    </source>
</reference>
<comment type="caution">
    <text evidence="1">The sequence shown here is derived from an EMBL/GenBank/DDBJ whole genome shotgun (WGS) entry which is preliminary data.</text>
</comment>
<dbReference type="EMBL" id="JACFYJ010000046">
    <property type="protein sequence ID" value="MEI6000225.1"/>
    <property type="molecule type" value="Genomic_DNA"/>
</dbReference>
<organism evidence="1 2">
    <name type="scientific">Paraburkholderia bengalensis</name>
    <dbReference type="NCBI Taxonomy" id="2747562"/>
    <lineage>
        <taxon>Bacteria</taxon>
        <taxon>Pseudomonadati</taxon>
        <taxon>Pseudomonadota</taxon>
        <taxon>Betaproteobacteria</taxon>
        <taxon>Burkholderiales</taxon>
        <taxon>Burkholderiaceae</taxon>
        <taxon>Paraburkholderia</taxon>
    </lineage>
</organism>